<evidence type="ECO:0000256" key="1">
    <source>
        <dbReference type="SAM" id="MobiDB-lite"/>
    </source>
</evidence>
<dbReference type="VEuPathDB" id="CryptoDB:Vbra_15482"/>
<keyword evidence="2" id="KW-0812">Transmembrane</keyword>
<evidence type="ECO:0000313" key="3">
    <source>
        <dbReference type="EMBL" id="CEM12890.1"/>
    </source>
</evidence>
<keyword evidence="2" id="KW-1133">Transmembrane helix</keyword>
<feature type="transmembrane region" description="Helical" evidence="2">
    <location>
        <begin position="304"/>
        <end position="330"/>
    </location>
</feature>
<protein>
    <submittedName>
        <fullName evidence="3">Uncharacterized protein</fullName>
    </submittedName>
</protein>
<feature type="transmembrane region" description="Helical" evidence="2">
    <location>
        <begin position="208"/>
        <end position="229"/>
    </location>
</feature>
<dbReference type="AlphaFoldDB" id="A0A0G4FHI7"/>
<feature type="region of interest" description="Disordered" evidence="1">
    <location>
        <begin position="112"/>
        <end position="150"/>
    </location>
</feature>
<keyword evidence="2" id="KW-0472">Membrane</keyword>
<dbReference type="InParanoid" id="A0A0G4FHI7"/>
<feature type="compositionally biased region" description="Basic and acidic residues" evidence="1">
    <location>
        <begin position="122"/>
        <end position="142"/>
    </location>
</feature>
<organism evidence="3 4">
    <name type="scientific">Vitrella brassicaformis (strain CCMP3155)</name>
    <dbReference type="NCBI Taxonomy" id="1169540"/>
    <lineage>
        <taxon>Eukaryota</taxon>
        <taxon>Sar</taxon>
        <taxon>Alveolata</taxon>
        <taxon>Colpodellida</taxon>
        <taxon>Vitrellaceae</taxon>
        <taxon>Vitrella</taxon>
    </lineage>
</organism>
<accession>A0A0G4FHI7</accession>
<sequence>MTGSFAIGSLPTALPLTAFHAPPLLVPPRRPFRSLTRRRPLVSTHRPLHALHGDAPHDGDPDAADADGIDERGGFYEYGAPGSQPLYNASEDLQRDQIIDVRGGFRAFEVPGSQPLYMAPHDQQHEQRRNATDDAAAKRTNDTEEEEGPPGIITKLTEALYERGEMERGKEPAELVYERGKGRLRADIVTLLVVGFSLQWFTAGVGRAISYTVGGILGMVYALMPRAWASLQRLFKPIFKPCGLLLKAVWSAVEIVDRTAKMIFEELHLGLVYDLAQLWFLFRFRPRIPEDWDTTRLREAMHLAFFAVYGFCVSCLAVGLHSIVDCIILLTLRGRGPYPPVDEGKEQIGRATEDKSQRQ</sequence>
<reference evidence="3 4" key="1">
    <citation type="submission" date="2014-11" db="EMBL/GenBank/DDBJ databases">
        <authorList>
            <person name="Zhu J."/>
            <person name="Qi W."/>
            <person name="Song R."/>
        </authorList>
    </citation>
    <scope>NUCLEOTIDE SEQUENCE [LARGE SCALE GENOMIC DNA]</scope>
</reference>
<keyword evidence="4" id="KW-1185">Reference proteome</keyword>
<feature type="region of interest" description="Disordered" evidence="1">
    <location>
        <begin position="38"/>
        <end position="83"/>
    </location>
</feature>
<evidence type="ECO:0000313" key="4">
    <source>
        <dbReference type="Proteomes" id="UP000041254"/>
    </source>
</evidence>
<name>A0A0G4FHI7_VITBC</name>
<feature type="compositionally biased region" description="Basic and acidic residues" evidence="1">
    <location>
        <begin position="51"/>
        <end position="60"/>
    </location>
</feature>
<evidence type="ECO:0000256" key="2">
    <source>
        <dbReference type="SAM" id="Phobius"/>
    </source>
</evidence>
<dbReference type="Proteomes" id="UP000041254">
    <property type="component" value="Unassembled WGS sequence"/>
</dbReference>
<proteinExistence type="predicted"/>
<dbReference type="EMBL" id="CDMY01000438">
    <property type="protein sequence ID" value="CEM12890.1"/>
    <property type="molecule type" value="Genomic_DNA"/>
</dbReference>
<gene>
    <name evidence="3" type="ORF">Vbra_15482</name>
</gene>